<protein>
    <submittedName>
        <fullName evidence="3">MerR family transcriptional regulator</fullName>
    </submittedName>
</protein>
<reference evidence="3 4" key="1">
    <citation type="submission" date="2022-08" db="EMBL/GenBank/DDBJ databases">
        <title>Reclassification of Massilia species as members of the genera Telluria, Duganella, Pseudoduganella, Mokoshia gen. nov. and Zemynaea gen. nov. using orthogonal and non-orthogonal genome-based approaches.</title>
        <authorList>
            <person name="Bowman J.P."/>
        </authorList>
    </citation>
    <scope>NUCLEOTIDE SEQUENCE [LARGE SCALE GENOMIC DNA]</scope>
    <source>
        <strain evidence="3 4">JCM 31316</strain>
    </source>
</reference>
<dbReference type="Proteomes" id="UP001204151">
    <property type="component" value="Unassembled WGS sequence"/>
</dbReference>
<dbReference type="InterPro" id="IPR047057">
    <property type="entry name" value="MerR_fam"/>
</dbReference>
<dbReference type="EMBL" id="JANUGW010000002">
    <property type="protein sequence ID" value="MCS0580632.1"/>
    <property type="molecule type" value="Genomic_DNA"/>
</dbReference>
<comment type="caution">
    <text evidence="3">The sequence shown here is derived from an EMBL/GenBank/DDBJ whole genome shotgun (WGS) entry which is preliminary data.</text>
</comment>
<dbReference type="SUPFAM" id="SSF46955">
    <property type="entry name" value="Putative DNA-binding domain"/>
    <property type="match status" value="1"/>
</dbReference>
<dbReference type="SMART" id="SM00422">
    <property type="entry name" value="HTH_MERR"/>
    <property type="match status" value="1"/>
</dbReference>
<dbReference type="Gene3D" id="1.10.1660.10">
    <property type="match status" value="1"/>
</dbReference>
<keyword evidence="4" id="KW-1185">Reference proteome</keyword>
<dbReference type="Pfam" id="PF13411">
    <property type="entry name" value="MerR_1"/>
    <property type="match status" value="1"/>
</dbReference>
<dbReference type="PANTHER" id="PTHR30204:SF15">
    <property type="entry name" value="BLL5018 PROTEIN"/>
    <property type="match status" value="1"/>
</dbReference>
<name>A0ABT1ZL28_9BURK</name>
<evidence type="ECO:0000259" key="2">
    <source>
        <dbReference type="PROSITE" id="PS50937"/>
    </source>
</evidence>
<sequence>MNDRPNKMEPTVLPPIPAKRYFTIGEVSELCGVKPHVLRYWEQEFTQLKPVKRRGNRRYYQHHEVLLIRRIRELLYEQGFTISGARNRLDGRGQHEVDALPEPPPEPAVPTIEPEVLRAELHAILALLKQGSAPA</sequence>
<dbReference type="PROSITE" id="PS50937">
    <property type="entry name" value="HTH_MERR_2"/>
    <property type="match status" value="1"/>
</dbReference>
<dbReference type="InterPro" id="IPR009061">
    <property type="entry name" value="DNA-bd_dom_put_sf"/>
</dbReference>
<evidence type="ECO:0000313" key="4">
    <source>
        <dbReference type="Proteomes" id="UP001204151"/>
    </source>
</evidence>
<accession>A0ABT1ZL28</accession>
<evidence type="ECO:0000313" key="3">
    <source>
        <dbReference type="EMBL" id="MCS0580632.1"/>
    </source>
</evidence>
<keyword evidence="1" id="KW-0238">DNA-binding</keyword>
<feature type="domain" description="HTH merR-type" evidence="2">
    <location>
        <begin position="21"/>
        <end position="91"/>
    </location>
</feature>
<dbReference type="CDD" id="cd04765">
    <property type="entry name" value="HTH_MlrA-like_sg2"/>
    <property type="match status" value="1"/>
</dbReference>
<dbReference type="PANTHER" id="PTHR30204">
    <property type="entry name" value="REDOX-CYCLING DRUG-SENSING TRANSCRIPTIONAL ACTIVATOR SOXR"/>
    <property type="match status" value="1"/>
</dbReference>
<proteinExistence type="predicted"/>
<organism evidence="3 4">
    <name type="scientific">Massilia pinisoli</name>
    <dbReference type="NCBI Taxonomy" id="1772194"/>
    <lineage>
        <taxon>Bacteria</taxon>
        <taxon>Pseudomonadati</taxon>
        <taxon>Pseudomonadota</taxon>
        <taxon>Betaproteobacteria</taxon>
        <taxon>Burkholderiales</taxon>
        <taxon>Oxalobacteraceae</taxon>
        <taxon>Telluria group</taxon>
        <taxon>Massilia</taxon>
    </lineage>
</organism>
<gene>
    <name evidence="3" type="ORF">NX784_03420</name>
</gene>
<dbReference type="RefSeq" id="WP_258815290.1">
    <property type="nucleotide sequence ID" value="NZ_JANUGW010000002.1"/>
</dbReference>
<evidence type="ECO:0000256" key="1">
    <source>
        <dbReference type="ARBA" id="ARBA00023125"/>
    </source>
</evidence>
<dbReference type="InterPro" id="IPR000551">
    <property type="entry name" value="MerR-type_HTH_dom"/>
</dbReference>